<gene>
    <name evidence="2" type="ORF">MILUP08_42674</name>
</gene>
<organism evidence="2 3">
    <name type="scientific">Micromonospora lupini str. Lupac 08</name>
    <dbReference type="NCBI Taxonomy" id="1150864"/>
    <lineage>
        <taxon>Bacteria</taxon>
        <taxon>Bacillati</taxon>
        <taxon>Actinomycetota</taxon>
        <taxon>Actinomycetes</taxon>
        <taxon>Micromonosporales</taxon>
        <taxon>Micromonosporaceae</taxon>
        <taxon>Micromonospora</taxon>
    </lineage>
</organism>
<protein>
    <submittedName>
        <fullName evidence="2">Uncharacterized protein</fullName>
    </submittedName>
</protein>
<name>I0L1P6_9ACTN</name>
<evidence type="ECO:0000313" key="2">
    <source>
        <dbReference type="EMBL" id="CCH17743.1"/>
    </source>
</evidence>
<dbReference type="STRING" id="1150864.MILUP08_42674"/>
<reference evidence="3" key="1">
    <citation type="journal article" date="2012" name="J. Bacteriol.">
        <title>Genome Sequence of Micromonospora lupini Lupac 08, Isolated from Root Nodules of Lupinus angustifolius.</title>
        <authorList>
            <person name="Alonso-Vega P."/>
            <person name="Normand P."/>
            <person name="Bacigalupe R."/>
            <person name="Pujic P."/>
            <person name="Lajus A."/>
            <person name="Vallenet D."/>
            <person name="Carro L."/>
            <person name="Coll P."/>
            <person name="Trujillo M.E."/>
        </authorList>
    </citation>
    <scope>NUCLEOTIDE SEQUENCE [LARGE SCALE GENOMIC DNA]</scope>
    <source>
        <strain evidence="3">Lupac 08</strain>
    </source>
</reference>
<proteinExistence type="predicted"/>
<sequence length="137" mass="14454">MVGPLMDVPTGLTSRPTPRGTLSPPDEAGRFSTIRMVVRCGGRMGAGLTCRPLIVTLRIDGRRELHCCVRLRGSGSPLCQEAAARVVLGWGVAGPGSDFSEELAWGCELVKLESVVVSRCPPGPVAVAVVAWSVICR</sequence>
<dbReference type="EMBL" id="CAIE01000022">
    <property type="protein sequence ID" value="CCH17743.1"/>
    <property type="molecule type" value="Genomic_DNA"/>
</dbReference>
<dbReference type="AlphaFoldDB" id="I0L1P6"/>
<comment type="caution">
    <text evidence="2">The sequence shown here is derived from an EMBL/GenBank/DDBJ whole genome shotgun (WGS) entry which is preliminary data.</text>
</comment>
<evidence type="ECO:0000256" key="1">
    <source>
        <dbReference type="SAM" id="MobiDB-lite"/>
    </source>
</evidence>
<evidence type="ECO:0000313" key="3">
    <source>
        <dbReference type="Proteomes" id="UP000003448"/>
    </source>
</evidence>
<keyword evidence="3" id="KW-1185">Reference proteome</keyword>
<accession>I0L1P6</accession>
<feature type="region of interest" description="Disordered" evidence="1">
    <location>
        <begin position="1"/>
        <end position="27"/>
    </location>
</feature>
<dbReference type="Proteomes" id="UP000003448">
    <property type="component" value="Unassembled WGS sequence"/>
</dbReference>